<gene>
    <name evidence="2" type="ORF">SAMN05421842_104133</name>
</gene>
<evidence type="ECO:0008006" key="4">
    <source>
        <dbReference type="Google" id="ProtNLM"/>
    </source>
</evidence>
<keyword evidence="1" id="KW-0472">Membrane</keyword>
<name>A0A1I1JSK6_9CLOT</name>
<accession>A0A1I1JSK6</accession>
<dbReference type="OrthoDB" id="1934519at2"/>
<evidence type="ECO:0000313" key="2">
    <source>
        <dbReference type="EMBL" id="SFC50932.1"/>
    </source>
</evidence>
<feature type="transmembrane region" description="Helical" evidence="1">
    <location>
        <begin position="9"/>
        <end position="32"/>
    </location>
</feature>
<keyword evidence="3" id="KW-1185">Reference proteome</keyword>
<keyword evidence="1" id="KW-1133">Transmembrane helix</keyword>
<dbReference type="AlphaFoldDB" id="A0A1I1JSK6"/>
<dbReference type="Proteomes" id="UP000199263">
    <property type="component" value="Unassembled WGS sequence"/>
</dbReference>
<dbReference type="EMBL" id="FOMG01000004">
    <property type="protein sequence ID" value="SFC50932.1"/>
    <property type="molecule type" value="Genomic_DNA"/>
</dbReference>
<feature type="transmembrane region" description="Helical" evidence="1">
    <location>
        <begin position="98"/>
        <end position="117"/>
    </location>
</feature>
<reference evidence="2 3" key="1">
    <citation type="submission" date="2016-10" db="EMBL/GenBank/DDBJ databases">
        <authorList>
            <person name="de Groot N.N."/>
        </authorList>
    </citation>
    <scope>NUCLEOTIDE SEQUENCE [LARGE SCALE GENOMIC DNA]</scope>
    <source>
        <strain evidence="2 3">DSM 12992</strain>
    </source>
</reference>
<sequence>MKKIKIFKFIFALLIAYLSLAIISLIATYFFSFTLKDAFFIIGLMAFIIELLLNFSGNSMGLSIQSFGNLNSQYVSHVDLKAKQHENENYKPEVNIKAILNSTLFFSSIFILITSYFL</sequence>
<evidence type="ECO:0000256" key="1">
    <source>
        <dbReference type="SAM" id="Phobius"/>
    </source>
</evidence>
<organism evidence="2 3">
    <name type="scientific">Clostridium uliginosum</name>
    <dbReference type="NCBI Taxonomy" id="119641"/>
    <lineage>
        <taxon>Bacteria</taxon>
        <taxon>Bacillati</taxon>
        <taxon>Bacillota</taxon>
        <taxon>Clostridia</taxon>
        <taxon>Eubacteriales</taxon>
        <taxon>Clostridiaceae</taxon>
        <taxon>Clostridium</taxon>
    </lineage>
</organism>
<proteinExistence type="predicted"/>
<evidence type="ECO:0000313" key="3">
    <source>
        <dbReference type="Proteomes" id="UP000199263"/>
    </source>
</evidence>
<feature type="transmembrane region" description="Helical" evidence="1">
    <location>
        <begin position="38"/>
        <end position="55"/>
    </location>
</feature>
<dbReference type="RefSeq" id="WP_090089196.1">
    <property type="nucleotide sequence ID" value="NZ_FOMG01000004.1"/>
</dbReference>
<keyword evidence="1" id="KW-0812">Transmembrane</keyword>
<protein>
    <recommendedName>
        <fullName evidence="4">DUF3899 domain-containing protein</fullName>
    </recommendedName>
</protein>